<accession>A0A6J4R5U9</accession>
<dbReference type="AlphaFoldDB" id="A0A6J4R5U9"/>
<protein>
    <submittedName>
        <fullName evidence="1">Uncharacterized protein</fullName>
    </submittedName>
</protein>
<dbReference type="EMBL" id="CADCVI010000046">
    <property type="protein sequence ID" value="CAA9460001.1"/>
    <property type="molecule type" value="Genomic_DNA"/>
</dbReference>
<gene>
    <name evidence="1" type="ORF">AVDCRST_MAG25-713</name>
</gene>
<sequence>MLLFTPNVHPAEPAAEHLRLLALVLVGLLQDAPHSIQGLEPVAPMDAGLDGAARSRSTAGVSFRYPGFTAVQVGTKSMAPWYETGLRSQCPRAQGLPWLWLCFVLDLVFPTGRLTTSGSYALFSDRSIAFERPADILRVLGIE</sequence>
<reference evidence="1" key="1">
    <citation type="submission" date="2020-02" db="EMBL/GenBank/DDBJ databases">
        <authorList>
            <person name="Meier V. D."/>
        </authorList>
    </citation>
    <scope>NUCLEOTIDE SEQUENCE</scope>
    <source>
        <strain evidence="1">AVDCRST_MAG25</strain>
    </source>
</reference>
<proteinExistence type="predicted"/>
<organism evidence="1">
    <name type="scientific">uncultured Rubrobacteraceae bacterium</name>
    <dbReference type="NCBI Taxonomy" id="349277"/>
    <lineage>
        <taxon>Bacteria</taxon>
        <taxon>Bacillati</taxon>
        <taxon>Actinomycetota</taxon>
        <taxon>Rubrobacteria</taxon>
        <taxon>Rubrobacterales</taxon>
        <taxon>Rubrobacteraceae</taxon>
        <taxon>environmental samples</taxon>
    </lineage>
</organism>
<evidence type="ECO:0000313" key="1">
    <source>
        <dbReference type="EMBL" id="CAA9460001.1"/>
    </source>
</evidence>
<name>A0A6J4R5U9_9ACTN</name>